<sequence>MATSNESTPRLFFHNRVSAIGQNRSGISTGRVEPSQQTSHRSFDRILPMLASNLGLQRIRRLQIISRLVETFISDDKENCRRACLIYFTYVIIKDNCYVTVLRCCKVAIIAL</sequence>
<evidence type="ECO:0000313" key="2">
    <source>
        <dbReference type="Proteomes" id="UP001642483"/>
    </source>
</evidence>
<dbReference type="Proteomes" id="UP001642483">
    <property type="component" value="Unassembled WGS sequence"/>
</dbReference>
<protein>
    <submittedName>
        <fullName evidence="1">Uncharacterized protein</fullName>
    </submittedName>
</protein>
<accession>A0ABP0G6E0</accession>
<keyword evidence="2" id="KW-1185">Reference proteome</keyword>
<proteinExistence type="predicted"/>
<organism evidence="1 2">
    <name type="scientific">Clavelina lepadiformis</name>
    <name type="common">Light-bulb sea squirt</name>
    <name type="synonym">Ascidia lepadiformis</name>
    <dbReference type="NCBI Taxonomy" id="159417"/>
    <lineage>
        <taxon>Eukaryota</taxon>
        <taxon>Metazoa</taxon>
        <taxon>Chordata</taxon>
        <taxon>Tunicata</taxon>
        <taxon>Ascidiacea</taxon>
        <taxon>Aplousobranchia</taxon>
        <taxon>Clavelinidae</taxon>
        <taxon>Clavelina</taxon>
    </lineage>
</organism>
<evidence type="ECO:0000313" key="1">
    <source>
        <dbReference type="EMBL" id="CAK8686204.1"/>
    </source>
</evidence>
<name>A0ABP0G6E0_CLALP</name>
<dbReference type="EMBL" id="CAWYQH010000102">
    <property type="protein sequence ID" value="CAK8686204.1"/>
    <property type="molecule type" value="Genomic_DNA"/>
</dbReference>
<comment type="caution">
    <text evidence="1">The sequence shown here is derived from an EMBL/GenBank/DDBJ whole genome shotgun (WGS) entry which is preliminary data.</text>
</comment>
<reference evidence="1 2" key="1">
    <citation type="submission" date="2024-02" db="EMBL/GenBank/DDBJ databases">
        <authorList>
            <person name="Daric V."/>
            <person name="Darras S."/>
        </authorList>
    </citation>
    <scope>NUCLEOTIDE SEQUENCE [LARGE SCALE GENOMIC DNA]</scope>
</reference>
<gene>
    <name evidence="1" type="ORF">CVLEPA_LOCUS18158</name>
</gene>